<evidence type="ECO:0000256" key="3">
    <source>
        <dbReference type="SAM" id="MobiDB-lite"/>
    </source>
</evidence>
<feature type="repeat" description="RCC1" evidence="2">
    <location>
        <begin position="980"/>
        <end position="1031"/>
    </location>
</feature>
<feature type="compositionally biased region" description="Low complexity" evidence="3">
    <location>
        <begin position="1137"/>
        <end position="1150"/>
    </location>
</feature>
<evidence type="ECO:0000259" key="4">
    <source>
        <dbReference type="Pfam" id="PF25390"/>
    </source>
</evidence>
<keyword evidence="6" id="KW-1185">Reference proteome</keyword>
<feature type="repeat" description="RCC1" evidence="2">
    <location>
        <begin position="1209"/>
        <end position="1236"/>
    </location>
</feature>
<evidence type="ECO:0000313" key="5">
    <source>
        <dbReference type="EMBL" id="OXU31353.1"/>
    </source>
</evidence>
<feature type="domain" description="RCC1-like" evidence="4">
    <location>
        <begin position="861"/>
        <end position="1092"/>
    </location>
</feature>
<name>A0A232FL89_9HYME</name>
<keyword evidence="1" id="KW-0677">Repeat</keyword>
<proteinExistence type="predicted"/>
<feature type="compositionally biased region" description="Low complexity" evidence="3">
    <location>
        <begin position="321"/>
        <end position="335"/>
    </location>
</feature>
<dbReference type="PANTHER" id="PTHR22872">
    <property type="entry name" value="BTK-BINDING PROTEIN-RELATED"/>
    <property type="match status" value="1"/>
</dbReference>
<evidence type="ECO:0000313" key="6">
    <source>
        <dbReference type="Proteomes" id="UP000215335"/>
    </source>
</evidence>
<dbReference type="Pfam" id="PF25390">
    <property type="entry name" value="WD40_RLD"/>
    <property type="match status" value="1"/>
</dbReference>
<feature type="region of interest" description="Disordered" evidence="3">
    <location>
        <begin position="1563"/>
        <end position="1588"/>
    </location>
</feature>
<feature type="region of interest" description="Disordered" evidence="3">
    <location>
        <begin position="1250"/>
        <end position="1276"/>
    </location>
</feature>
<dbReference type="PANTHER" id="PTHR22872:SF2">
    <property type="entry name" value="INHIBITOR OF BRUTON TYROSINE KINASE"/>
    <property type="match status" value="1"/>
</dbReference>
<reference evidence="5 6" key="1">
    <citation type="journal article" date="2017" name="Curr. Biol.">
        <title>The Evolution of Venom by Co-option of Single-Copy Genes.</title>
        <authorList>
            <person name="Martinson E.O."/>
            <person name="Mrinalini"/>
            <person name="Kelkar Y.D."/>
            <person name="Chang C.H."/>
            <person name="Werren J.H."/>
        </authorList>
    </citation>
    <scope>NUCLEOTIDE SEQUENCE [LARGE SCALE GENOMIC DNA]</scope>
    <source>
        <strain evidence="5 6">Alberta</strain>
        <tissue evidence="5">Whole body</tissue>
    </source>
</reference>
<dbReference type="OrthoDB" id="16281at2759"/>
<feature type="compositionally biased region" description="Polar residues" evidence="3">
    <location>
        <begin position="245"/>
        <end position="260"/>
    </location>
</feature>
<organism evidence="5 6">
    <name type="scientific">Trichomalopsis sarcophagae</name>
    <dbReference type="NCBI Taxonomy" id="543379"/>
    <lineage>
        <taxon>Eukaryota</taxon>
        <taxon>Metazoa</taxon>
        <taxon>Ecdysozoa</taxon>
        <taxon>Arthropoda</taxon>
        <taxon>Hexapoda</taxon>
        <taxon>Insecta</taxon>
        <taxon>Pterygota</taxon>
        <taxon>Neoptera</taxon>
        <taxon>Endopterygota</taxon>
        <taxon>Hymenoptera</taxon>
        <taxon>Apocrita</taxon>
        <taxon>Proctotrupomorpha</taxon>
        <taxon>Chalcidoidea</taxon>
        <taxon>Pteromalidae</taxon>
        <taxon>Pteromalinae</taxon>
        <taxon>Trichomalopsis</taxon>
    </lineage>
</organism>
<feature type="region of interest" description="Disordered" evidence="3">
    <location>
        <begin position="245"/>
        <end position="277"/>
    </location>
</feature>
<dbReference type="InterPro" id="IPR009091">
    <property type="entry name" value="RCC1/BLIP-II"/>
</dbReference>
<dbReference type="InterPro" id="IPR015943">
    <property type="entry name" value="WD40/YVTN_repeat-like_dom_sf"/>
</dbReference>
<evidence type="ECO:0000256" key="2">
    <source>
        <dbReference type="PROSITE-ProRule" id="PRU00235"/>
    </source>
</evidence>
<dbReference type="SUPFAM" id="SSF50969">
    <property type="entry name" value="YVTN repeat-like/Quinoprotein amine dehydrogenase"/>
    <property type="match status" value="1"/>
</dbReference>
<dbReference type="PROSITE" id="PS50012">
    <property type="entry name" value="RCC1_3"/>
    <property type="match status" value="5"/>
</dbReference>
<dbReference type="PROSITE" id="PS00626">
    <property type="entry name" value="RCC1_2"/>
    <property type="match status" value="2"/>
</dbReference>
<feature type="region of interest" description="Disordered" evidence="3">
    <location>
        <begin position="1124"/>
        <end position="1152"/>
    </location>
</feature>
<dbReference type="Pfam" id="PF13540">
    <property type="entry name" value="RCC1_2"/>
    <property type="match status" value="2"/>
</dbReference>
<accession>A0A232FL89</accession>
<sequence>MYEINQWLFGIQQSNKALKDVMAEIKLKAKQNEVDLSQEGLFELQCVIKANDIHHAACGEFDDRQFLAFVSGASDLGLYYLRDSSSLPVIKKIPWFQSSRKKIACLCFDPLGSWLLIATIDGSLYIVPAKTLVDEFYSTEQKWTTKDVTSYSSLNAQNSYSRPSAIVWWQGVSFSGQMGIVGTEQGEIIFVNLETGQQVGSTKIDGKITGLCICQDTKLDTVMLLITNHCKEQWHLVLEKPGSNYTYPLNNGGSQRSTMPTEEADNDDSKSFPTTRSRLRGLKQLSVEKLVILKQKLAETRNRNFDSFGARQDNSNRDSNSEAGSNDNENSNESGFFPNHQSDSIKCSTTPIALSNDAYIIPQCLKNDRTIYTRYLSSLNHLTVHERSSSAIPSHVHKMPEHCENIRLTSRFLFISDTRHRFVYVVSRSFSEIRKDDESDLTKDSVIARFSFDKSEEVINSIYTLSSPRMNGNSTLWKNENRIYTIVKDISDIKVEVPPVDTCIVVTNLGVYKIILREQILSIFMDMILKRRSVDGARELGSMFKLNVPELIVNAGDMSLYKRQCGRAMELYSLVGIPLSTSILKFATMGYTSELLSLLASYSADSAFNELSEPNRIHFANLSVLAFTELSLRATPVQNKVVYKDFLNFLSTNTSYDELYAINIAIQNNMWSILHHLIVHRGLGPQVLDVLMKALPTLMSKNSNLVQHYNTHGLLLCLSDSSLIQGMMNNPSTARNHICFVLANLSSLEIFILQRLIALYDPTNPAIRPLVLRFKARRRAASRSSFSSQCDSLDLSEDLDEYGVLIEEIIEIFLQTLLTVLHKKQPSVKFISKYVPFTQLNNIEGGQRERNVSVDFKRRLLSTGFAHAALIRNGNVYTWGKSLQGCLGTGPTISPYSLPQGITIFRRLGIDVLSISCGRCHTLAVTNNGVYAWGGNKYGQLGLGEVRECPNPELITALAQEIIVEAVAGQHHSVAITADGRLFTWGWGVHGQLGHGNAESKRQPCLVTALLGVVVRHVSAGYAHTVVLSADGLVYAFGCNHFGQLGVGNDPKYTSPMRVIFLTERITLISTKYFHNLATSCTNRLYIWGTDPQLLRLHSRERKVRMHKAKVAEAQERELAAASLADKSEEQENANDAGESSEAGAAAVVSNDTPQAAAKSSIVVVPEAEKDEESQHYLVSVCVDTSLVKGKIVQISTGYSHSALLTKDGTIYTWGRNMDGQLGTVHEHDVEIPTPLSYKPPDMFKEKLNMSRKSARKKKAQATDDKNNANNGSETNADINAAEFDATEKDPSYLIKAVKICCGSNFTVAIRPGGNVLTWGNNNFGQLGRAPCDIMDTEEKLIVRFKTSKRIIRCINPSDRFMVIDMTASQVSNIPAPIISYQSYDVSPLAGSIQPLSYIEHSLSDLTLHYAFEQFHGLFSTFKILNKCIELKNYQACAKLELLEHNFVESLAYQFKALKECDPANMETFSNGLPTESLAEDAKSNDILQENNKLFEKHMERNLVDTLMESVKRQKMKMPVSKSLDSFQVIEQELHTFDCQGGSEEMFEDSKYEGMSIEMALEDDNKEDRSSPLSSAENSISREDADNENSLCTNYNKMSLNNSTEARSQCANGNALSRQELLVMRHAVNIVDFYLYEVEEDAFVPTYEIAATAINFWVENKFPIEELEKVFDKYIKKVFYALGLLLFGRCDSQSSPTIEKNEKNIRVKNASKILSTSFCLKVCNLILEQIDEGKPTVEYIEMLSTTMAKNYGPPLTGYPGTSDNKTPEQMMDGIISTLSAKYYDPRPFIHIKDPDKVSELLSAEEDSMIFTCGHQFLISTYQSEAVPRMEAELLALQPPLPSTVQLLGSILYKSYKPETLCPLCLSQVLKDAGKDVADR</sequence>
<feature type="repeat" description="RCC1" evidence="2">
    <location>
        <begin position="1032"/>
        <end position="1082"/>
    </location>
</feature>
<dbReference type="InterPro" id="IPR058923">
    <property type="entry name" value="RCC1-like_dom"/>
</dbReference>
<dbReference type="InterPro" id="IPR051625">
    <property type="entry name" value="Signaling_Regulatory_Domain"/>
</dbReference>
<dbReference type="Proteomes" id="UP000215335">
    <property type="component" value="Unassembled WGS sequence"/>
</dbReference>
<protein>
    <recommendedName>
        <fullName evidence="4">RCC1-like domain-containing protein</fullName>
    </recommendedName>
</protein>
<feature type="repeat" description="RCC1" evidence="2">
    <location>
        <begin position="928"/>
        <end position="979"/>
    </location>
</feature>
<feature type="repeat" description="RCC1" evidence="2">
    <location>
        <begin position="874"/>
        <end position="928"/>
    </location>
</feature>
<dbReference type="InterPro" id="IPR000408">
    <property type="entry name" value="Reg_chr_condens"/>
</dbReference>
<dbReference type="Gene3D" id="2.130.10.10">
    <property type="entry name" value="YVTN repeat-like/Quinoprotein amine dehydrogenase"/>
    <property type="match status" value="1"/>
</dbReference>
<evidence type="ECO:0000256" key="1">
    <source>
        <dbReference type="ARBA" id="ARBA00022737"/>
    </source>
</evidence>
<dbReference type="EMBL" id="NNAY01000066">
    <property type="protein sequence ID" value="OXU31353.1"/>
    <property type="molecule type" value="Genomic_DNA"/>
</dbReference>
<gene>
    <name evidence="5" type="ORF">TSAR_002094</name>
</gene>
<feature type="region of interest" description="Disordered" evidence="3">
    <location>
        <begin position="304"/>
        <end position="342"/>
    </location>
</feature>
<dbReference type="InterPro" id="IPR011044">
    <property type="entry name" value="Quino_amine_DH_bsu"/>
</dbReference>
<comment type="caution">
    <text evidence="5">The sequence shown here is derived from an EMBL/GenBank/DDBJ whole genome shotgun (WGS) entry which is preliminary data.</text>
</comment>
<dbReference type="PRINTS" id="PR00633">
    <property type="entry name" value="RCCNDNSATION"/>
</dbReference>
<dbReference type="SUPFAM" id="SSF50985">
    <property type="entry name" value="RCC1/BLIP-II"/>
    <property type="match status" value="1"/>
</dbReference>
<dbReference type="Gene3D" id="2.130.10.30">
    <property type="entry name" value="Regulator of chromosome condensation 1/beta-lactamase-inhibitor protein II"/>
    <property type="match status" value="2"/>
</dbReference>
<dbReference type="STRING" id="543379.A0A232FL89"/>